<feature type="transmembrane region" description="Helical" evidence="3">
    <location>
        <begin position="111"/>
        <end position="132"/>
    </location>
</feature>
<evidence type="ECO:0000256" key="2">
    <source>
        <dbReference type="SAM" id="MobiDB-lite"/>
    </source>
</evidence>
<feature type="compositionally biased region" description="Polar residues" evidence="2">
    <location>
        <begin position="18"/>
        <end position="30"/>
    </location>
</feature>
<feature type="domain" description="PXA" evidence="4">
    <location>
        <begin position="201"/>
        <end position="400"/>
    </location>
</feature>
<keyword evidence="3" id="KW-1133">Transmembrane helix</keyword>
<feature type="compositionally biased region" description="Low complexity" evidence="2">
    <location>
        <begin position="986"/>
        <end position="1002"/>
    </location>
</feature>
<dbReference type="SUPFAM" id="SSF64268">
    <property type="entry name" value="PX domain"/>
    <property type="match status" value="1"/>
</dbReference>
<dbReference type="PROSITE" id="PS51207">
    <property type="entry name" value="PXA"/>
    <property type="match status" value="1"/>
</dbReference>
<feature type="compositionally biased region" description="Polar residues" evidence="2">
    <location>
        <begin position="976"/>
        <end position="985"/>
    </location>
</feature>
<feature type="compositionally biased region" description="Low complexity" evidence="2">
    <location>
        <begin position="920"/>
        <end position="932"/>
    </location>
</feature>
<feature type="region of interest" description="Disordered" evidence="2">
    <location>
        <begin position="892"/>
        <end position="939"/>
    </location>
</feature>
<organism evidence="5 6">
    <name type="scientific">Sporothrix epigloea</name>
    <dbReference type="NCBI Taxonomy" id="1892477"/>
    <lineage>
        <taxon>Eukaryota</taxon>
        <taxon>Fungi</taxon>
        <taxon>Dikarya</taxon>
        <taxon>Ascomycota</taxon>
        <taxon>Pezizomycotina</taxon>
        <taxon>Sordariomycetes</taxon>
        <taxon>Sordariomycetidae</taxon>
        <taxon>Ophiostomatales</taxon>
        <taxon>Ophiostomataceae</taxon>
        <taxon>Sporothrix</taxon>
    </lineage>
</organism>
<dbReference type="InterPro" id="IPR003114">
    <property type="entry name" value="Phox_assoc"/>
</dbReference>
<protein>
    <recommendedName>
        <fullName evidence="4">PXA domain-containing protein</fullName>
    </recommendedName>
</protein>
<proteinExistence type="inferred from homology"/>
<sequence>MDDSRTNEPDQAVMIDSTLPTPNTCMDSSTLPPPPASTVAPAESSKLLLSPRSSSIAGQQLSEPSPSTTSKPGISVSNGDIPTRIFRFLSTATTQSLSAVGVGLAATTYLVLGRVGLMLIGAFGGIALFAAWEARNPDLALALRGETSSELLARVIEYRKRDKVENSIHGVESKIGNESADLQLDDFGEEPALASSFENFRPETRQALNGLVDAIIRDYVQWWYQPIVPSDQSFPLSCRRVLTSFLVSVSNHLSRKRPADAFLDFLTNSSSIVIVLFSELATAFADHAEQVPQQQQSQSQAQNPDANPTISAADAIYSYLASNPNSSLANLLSQHQQAIKFRMVADDLLGFLDRECYDCNPARNFLREIAATSILESTLQTCSKPEWINTWIVYLLEAGEPDFSQAIDVGMQTRPDTATAGNSSSNGGATTSGATASAHMHHASIDIDGNVGNIALPKNRRSSSETERADRSRRKESVAHKKQLSRADEEMEEAMEEMKRLNQMIADEEARRTSKEMKSAVEFENSLAGATQHQADDPKSQPVCENDTISGLKNLHENGLFPSNTTADQISHKASFSLSGDEHIAPTAGTISTPITPRSSTQESPKRQSLKSEALRCTEASGANVIPAAEPLVQFTSFDQLVPPAHEEGELTDNEGTNKVAALLPLTLHHATITIHDEPVTDKGRIRGRPTWDFLIQIEPANSHYPGWMIVRKYADFERLHEVIRRIANISGATAFTEQHGTLPNWKLHTRGSLRGELERYVRDACWYQSLAESEGMKRFLEKDTNNMPASAKTGLQAFEAIGKNMLDVLSNAPKGVAESSKVVVGGVTGVFGNLGNLGTNIGLGGSSHKKHASSISLANPVPSLSAAGAATTTSTTSPPASALQDVTAYTNRLSVSTPPRMDSGYFGASSRRSRDSMDSQRSSVVASQSSRNLPLPERRMSYQFQNGLTSLASGEGEDGDGRGRLDNTWDYAPAGSSNRGSQHNSRASSSAGFPRSPSSISLSGTRLTASSIPGDSLDGVVCGTGPLPSMSPLQPETSGHTGVGAVMKGPPRSLHRVATSGTTLAKQFSPLTESETRVAVELLFAVINELYTLSSAWNIRRTLLTAAKSFLLRPGNPSLVSIQSLLQKSVLDDNTTDAGMAGYLRKLRENSLPTDSERAAWPAEMTAEEKERLRVKARRLLIRSGVPVALMGVMGQSATSDALGRVFDCLQIEEVARGLMFGLMLQAARIVTH</sequence>
<feature type="compositionally biased region" description="Low complexity" evidence="2">
    <location>
        <begin position="590"/>
        <end position="601"/>
    </location>
</feature>
<dbReference type="SMART" id="SM00313">
    <property type="entry name" value="PXA"/>
    <property type="match status" value="1"/>
</dbReference>
<gene>
    <name evidence="5" type="ORF">SEPCBS57363_001927</name>
</gene>
<feature type="region of interest" description="Disordered" evidence="2">
    <location>
        <begin position="951"/>
        <end position="1009"/>
    </location>
</feature>
<evidence type="ECO:0000256" key="3">
    <source>
        <dbReference type="SAM" id="Phobius"/>
    </source>
</evidence>
<dbReference type="Proteomes" id="UP001642501">
    <property type="component" value="Unassembled WGS sequence"/>
</dbReference>
<dbReference type="PANTHER" id="PTHR22775:SF47">
    <property type="entry name" value="MEIOTICALLY UP-REGULATED GENE 122 PROTEIN"/>
    <property type="match status" value="1"/>
</dbReference>
<name>A0ABP0DD02_9PEZI</name>
<feature type="region of interest" description="Disordered" evidence="2">
    <location>
        <begin position="414"/>
        <end position="495"/>
    </location>
</feature>
<feature type="compositionally biased region" description="Low complexity" evidence="2">
    <location>
        <begin position="417"/>
        <end position="438"/>
    </location>
</feature>
<feature type="compositionally biased region" description="Polar residues" evidence="2">
    <location>
        <begin position="56"/>
        <end position="76"/>
    </location>
</feature>
<feature type="region of interest" description="Disordered" evidence="2">
    <location>
        <begin position="582"/>
        <end position="613"/>
    </location>
</feature>
<dbReference type="PANTHER" id="PTHR22775">
    <property type="entry name" value="SORTING NEXIN"/>
    <property type="match status" value="1"/>
</dbReference>
<reference evidence="5 6" key="1">
    <citation type="submission" date="2024-01" db="EMBL/GenBank/DDBJ databases">
        <authorList>
            <person name="Allen C."/>
            <person name="Tagirdzhanova G."/>
        </authorList>
    </citation>
    <scope>NUCLEOTIDE SEQUENCE [LARGE SCALE GENOMIC DNA]</scope>
    <source>
        <strain evidence="5 6">CBS 573.63</strain>
    </source>
</reference>
<feature type="compositionally biased region" description="Basic and acidic residues" evidence="2">
    <location>
        <begin position="462"/>
        <end position="479"/>
    </location>
</feature>
<dbReference type="CDD" id="cd06093">
    <property type="entry name" value="PX_domain"/>
    <property type="match status" value="1"/>
</dbReference>
<keyword evidence="3" id="KW-0472">Membrane</keyword>
<dbReference type="EMBL" id="CAWUOM010000022">
    <property type="protein sequence ID" value="CAK7266105.1"/>
    <property type="molecule type" value="Genomic_DNA"/>
</dbReference>
<dbReference type="InterPro" id="IPR013937">
    <property type="entry name" value="Sorting_nexin_C"/>
</dbReference>
<keyword evidence="3" id="KW-0812">Transmembrane</keyword>
<evidence type="ECO:0000313" key="6">
    <source>
        <dbReference type="Proteomes" id="UP001642501"/>
    </source>
</evidence>
<feature type="region of interest" description="Disordered" evidence="2">
    <location>
        <begin position="1"/>
        <end position="76"/>
    </location>
</feature>
<comment type="similarity">
    <text evidence="1">Belongs to the sorting nexin family.</text>
</comment>
<comment type="caution">
    <text evidence="5">The sequence shown here is derived from an EMBL/GenBank/DDBJ whole genome shotgun (WGS) entry which is preliminary data.</text>
</comment>
<accession>A0ABP0DD02</accession>
<evidence type="ECO:0000313" key="5">
    <source>
        <dbReference type="EMBL" id="CAK7266105.1"/>
    </source>
</evidence>
<dbReference type="Pfam" id="PF08628">
    <property type="entry name" value="Nexin_C"/>
    <property type="match status" value="1"/>
</dbReference>
<dbReference type="Pfam" id="PF02194">
    <property type="entry name" value="PXA"/>
    <property type="match status" value="1"/>
</dbReference>
<evidence type="ECO:0000256" key="1">
    <source>
        <dbReference type="ARBA" id="ARBA00010883"/>
    </source>
</evidence>
<dbReference type="InterPro" id="IPR036871">
    <property type="entry name" value="PX_dom_sf"/>
</dbReference>
<dbReference type="Gene3D" id="3.30.1520.10">
    <property type="entry name" value="Phox-like domain"/>
    <property type="match status" value="1"/>
</dbReference>
<evidence type="ECO:0000259" key="4">
    <source>
        <dbReference type="PROSITE" id="PS51207"/>
    </source>
</evidence>
<keyword evidence="6" id="KW-1185">Reference proteome</keyword>
<feature type="compositionally biased region" description="Low complexity" evidence="2">
    <location>
        <begin position="44"/>
        <end position="55"/>
    </location>
</feature>